<dbReference type="RefSeq" id="WP_106246029.1">
    <property type="nucleotide sequence ID" value="NZ_PVZC01000004.1"/>
</dbReference>
<dbReference type="SUPFAM" id="SSF55144">
    <property type="entry name" value="LigT-like"/>
    <property type="match status" value="1"/>
</dbReference>
<dbReference type="Pfam" id="PF13563">
    <property type="entry name" value="2_5_RNA_ligase2"/>
    <property type="match status" value="1"/>
</dbReference>
<dbReference type="NCBIfam" id="TIGR02258">
    <property type="entry name" value="2_5_ligase"/>
    <property type="match status" value="1"/>
</dbReference>
<evidence type="ECO:0000313" key="3">
    <source>
        <dbReference type="EMBL" id="PRX98672.1"/>
    </source>
</evidence>
<dbReference type="GO" id="GO:0004113">
    <property type="term" value="F:2',3'-cyclic-nucleotide 3'-phosphodiesterase activity"/>
    <property type="evidence" value="ECO:0007669"/>
    <property type="project" value="InterPro"/>
</dbReference>
<dbReference type="InterPro" id="IPR004175">
    <property type="entry name" value="RNA_CPDase"/>
</dbReference>
<dbReference type="EMBL" id="PVZC01000004">
    <property type="protein sequence ID" value="PRX98672.1"/>
    <property type="molecule type" value="Genomic_DNA"/>
</dbReference>
<proteinExistence type="inferred from homology"/>
<feature type="short sequence motif" description="HXTX 1" evidence="2">
    <location>
        <begin position="40"/>
        <end position="43"/>
    </location>
</feature>
<organism evidence="3 4">
    <name type="scientific">Allonocardiopsis opalescens</name>
    <dbReference type="NCBI Taxonomy" id="1144618"/>
    <lineage>
        <taxon>Bacteria</taxon>
        <taxon>Bacillati</taxon>
        <taxon>Actinomycetota</taxon>
        <taxon>Actinomycetes</taxon>
        <taxon>Streptosporangiales</taxon>
        <taxon>Allonocardiopsis</taxon>
    </lineage>
</organism>
<sequence length="186" mass="20198">MRLFTAVLPSGDAREHLRAALAPVPREPARLRWADPDWWHLTVAYFGEVADEQVPELAARIAGAVSRHPPFTAAIEGAGHFGGRVLWAGLAGEVPAAHALAGAVREAAIPADARRDLRPYRPHITLARTTDRDPAPLDRQLAALSGYRGPEWRATEVLLVRTNPQPSPQGLPRYQALERLPLATAG</sequence>
<comment type="catalytic activity">
    <reaction evidence="2">
        <text>a 3'-end 2',3'-cyclophospho-ribonucleotide-RNA + H2O = a 3'-end 2'-phospho-ribonucleotide-RNA + H(+)</text>
        <dbReference type="Rhea" id="RHEA:11828"/>
        <dbReference type="Rhea" id="RHEA-COMP:10464"/>
        <dbReference type="Rhea" id="RHEA-COMP:17353"/>
        <dbReference type="ChEBI" id="CHEBI:15377"/>
        <dbReference type="ChEBI" id="CHEBI:15378"/>
        <dbReference type="ChEBI" id="CHEBI:83064"/>
        <dbReference type="ChEBI" id="CHEBI:173113"/>
        <dbReference type="EC" id="3.1.4.58"/>
    </reaction>
</comment>
<comment type="caution">
    <text evidence="3">The sequence shown here is derived from an EMBL/GenBank/DDBJ whole genome shotgun (WGS) entry which is preliminary data.</text>
</comment>
<protein>
    <recommendedName>
        <fullName evidence="2">RNA 2',3'-cyclic phosphodiesterase</fullName>
        <shortName evidence="2">RNA 2',3'-CPDase</shortName>
        <ecNumber evidence="2">3.1.4.58</ecNumber>
    </recommendedName>
</protein>
<gene>
    <name evidence="3" type="ORF">CLV72_104251</name>
</gene>
<dbReference type="OrthoDB" id="9787070at2"/>
<keyword evidence="1 2" id="KW-0378">Hydrolase</keyword>
<dbReference type="AlphaFoldDB" id="A0A2T0Q4F0"/>
<evidence type="ECO:0000313" key="4">
    <source>
        <dbReference type="Proteomes" id="UP000237846"/>
    </source>
</evidence>
<dbReference type="Gene3D" id="3.90.1140.10">
    <property type="entry name" value="Cyclic phosphodiesterase"/>
    <property type="match status" value="1"/>
</dbReference>
<evidence type="ECO:0000256" key="2">
    <source>
        <dbReference type="HAMAP-Rule" id="MF_01940"/>
    </source>
</evidence>
<comment type="function">
    <text evidence="2">Hydrolyzes RNA 2',3'-cyclic phosphodiester to an RNA 2'-phosphomonoester.</text>
</comment>
<name>A0A2T0Q4F0_9ACTN</name>
<dbReference type="PANTHER" id="PTHR35561">
    <property type="entry name" value="RNA 2',3'-CYCLIC PHOSPHODIESTERASE"/>
    <property type="match status" value="1"/>
</dbReference>
<keyword evidence="4" id="KW-1185">Reference proteome</keyword>
<keyword evidence="3" id="KW-0436">Ligase</keyword>
<feature type="active site" description="Proton acceptor" evidence="2">
    <location>
        <position position="123"/>
    </location>
</feature>
<dbReference type="GO" id="GO:0008664">
    <property type="term" value="F:RNA 2',3'-cyclic 3'-phosphodiesterase activity"/>
    <property type="evidence" value="ECO:0007669"/>
    <property type="project" value="UniProtKB-EC"/>
</dbReference>
<dbReference type="Proteomes" id="UP000237846">
    <property type="component" value="Unassembled WGS sequence"/>
</dbReference>
<feature type="short sequence motif" description="HXTX 2" evidence="2">
    <location>
        <begin position="123"/>
        <end position="126"/>
    </location>
</feature>
<dbReference type="HAMAP" id="MF_01940">
    <property type="entry name" value="RNA_CPDase"/>
    <property type="match status" value="1"/>
</dbReference>
<reference evidence="3 4" key="1">
    <citation type="submission" date="2018-03" db="EMBL/GenBank/DDBJ databases">
        <title>Genomic Encyclopedia of Archaeal and Bacterial Type Strains, Phase II (KMG-II): from individual species to whole genera.</title>
        <authorList>
            <person name="Goeker M."/>
        </authorList>
    </citation>
    <scope>NUCLEOTIDE SEQUENCE [LARGE SCALE GENOMIC DNA]</scope>
    <source>
        <strain evidence="3 4">DSM 45601</strain>
    </source>
</reference>
<evidence type="ECO:0000256" key="1">
    <source>
        <dbReference type="ARBA" id="ARBA00022801"/>
    </source>
</evidence>
<dbReference type="InterPro" id="IPR009097">
    <property type="entry name" value="Cyclic_Pdiesterase"/>
</dbReference>
<comment type="similarity">
    <text evidence="2">Belongs to the 2H phosphoesterase superfamily. ThpR family.</text>
</comment>
<accession>A0A2T0Q4F0</accession>
<dbReference type="PANTHER" id="PTHR35561:SF1">
    <property type="entry name" value="RNA 2',3'-CYCLIC PHOSPHODIESTERASE"/>
    <property type="match status" value="1"/>
</dbReference>
<feature type="active site" description="Proton donor" evidence="2">
    <location>
        <position position="40"/>
    </location>
</feature>
<dbReference type="GO" id="GO:0016874">
    <property type="term" value="F:ligase activity"/>
    <property type="evidence" value="ECO:0007669"/>
    <property type="project" value="UniProtKB-KW"/>
</dbReference>
<dbReference type="EC" id="3.1.4.58" evidence="2"/>